<organism evidence="2 3">
    <name type="scientific">Aureliella helgolandensis</name>
    <dbReference type="NCBI Taxonomy" id="2527968"/>
    <lineage>
        <taxon>Bacteria</taxon>
        <taxon>Pseudomonadati</taxon>
        <taxon>Planctomycetota</taxon>
        <taxon>Planctomycetia</taxon>
        <taxon>Pirellulales</taxon>
        <taxon>Pirellulaceae</taxon>
        <taxon>Aureliella</taxon>
    </lineage>
</organism>
<dbReference type="Proteomes" id="UP000318017">
    <property type="component" value="Chromosome"/>
</dbReference>
<dbReference type="AlphaFoldDB" id="A0A518G426"/>
<sequence length="154" mass="16728">MTMSSQCRIRQKLRRGTTIVESSIVLSVVLLIVMSFLELSLLVVRVNSLTEACQNVSRLVSVSGDLSSGANTLGPATIQCNAEANNSVANAARRALTMVDPSKVELEVVWSDGTNSPGDLVVVHLDYQNASIIPLVDHLTDKLFHYTCHIRIAH</sequence>
<keyword evidence="1" id="KW-0812">Transmembrane</keyword>
<keyword evidence="3" id="KW-1185">Reference proteome</keyword>
<name>A0A518G426_9BACT</name>
<evidence type="ECO:0000256" key="1">
    <source>
        <dbReference type="SAM" id="Phobius"/>
    </source>
</evidence>
<evidence type="ECO:0000313" key="3">
    <source>
        <dbReference type="Proteomes" id="UP000318017"/>
    </source>
</evidence>
<keyword evidence="1" id="KW-0472">Membrane</keyword>
<reference evidence="2 3" key="1">
    <citation type="submission" date="2019-02" db="EMBL/GenBank/DDBJ databases">
        <title>Deep-cultivation of Planctomycetes and their phenomic and genomic characterization uncovers novel biology.</title>
        <authorList>
            <person name="Wiegand S."/>
            <person name="Jogler M."/>
            <person name="Boedeker C."/>
            <person name="Pinto D."/>
            <person name="Vollmers J."/>
            <person name="Rivas-Marin E."/>
            <person name="Kohn T."/>
            <person name="Peeters S.H."/>
            <person name="Heuer A."/>
            <person name="Rast P."/>
            <person name="Oberbeckmann S."/>
            <person name="Bunk B."/>
            <person name="Jeske O."/>
            <person name="Meyerdierks A."/>
            <person name="Storesund J.E."/>
            <person name="Kallscheuer N."/>
            <person name="Luecker S."/>
            <person name="Lage O.M."/>
            <person name="Pohl T."/>
            <person name="Merkel B.J."/>
            <person name="Hornburger P."/>
            <person name="Mueller R.-W."/>
            <person name="Bruemmer F."/>
            <person name="Labrenz M."/>
            <person name="Spormann A.M."/>
            <person name="Op den Camp H."/>
            <person name="Overmann J."/>
            <person name="Amann R."/>
            <person name="Jetten M.S.M."/>
            <person name="Mascher T."/>
            <person name="Medema M.H."/>
            <person name="Devos D.P."/>
            <person name="Kaster A.-K."/>
            <person name="Ovreas L."/>
            <person name="Rohde M."/>
            <person name="Galperin M.Y."/>
            <person name="Jogler C."/>
        </authorList>
    </citation>
    <scope>NUCLEOTIDE SEQUENCE [LARGE SCALE GENOMIC DNA]</scope>
    <source>
        <strain evidence="2 3">Q31a</strain>
    </source>
</reference>
<keyword evidence="1" id="KW-1133">Transmembrane helix</keyword>
<dbReference type="EMBL" id="CP036298">
    <property type="protein sequence ID" value="QDV23299.1"/>
    <property type="molecule type" value="Genomic_DNA"/>
</dbReference>
<gene>
    <name evidence="2" type="ORF">Q31a_15970</name>
</gene>
<feature type="transmembrane region" description="Helical" evidence="1">
    <location>
        <begin position="20"/>
        <end position="44"/>
    </location>
</feature>
<proteinExistence type="predicted"/>
<accession>A0A518G426</accession>
<dbReference type="KEGG" id="ahel:Q31a_15970"/>
<protein>
    <recommendedName>
        <fullName evidence="4">TadE-like protein</fullName>
    </recommendedName>
</protein>
<evidence type="ECO:0000313" key="2">
    <source>
        <dbReference type="EMBL" id="QDV23299.1"/>
    </source>
</evidence>
<evidence type="ECO:0008006" key="4">
    <source>
        <dbReference type="Google" id="ProtNLM"/>
    </source>
</evidence>